<reference evidence="3" key="1">
    <citation type="journal article" date="2019" name="Int. J. Syst. Evol. Microbiol.">
        <title>The Global Catalogue of Microorganisms (GCM) 10K type strain sequencing project: providing services to taxonomists for standard genome sequencing and annotation.</title>
        <authorList>
            <consortium name="The Broad Institute Genomics Platform"/>
            <consortium name="The Broad Institute Genome Sequencing Center for Infectious Disease"/>
            <person name="Wu L."/>
            <person name="Ma J."/>
        </authorList>
    </citation>
    <scope>NUCLEOTIDE SEQUENCE [LARGE SCALE GENOMIC DNA]</scope>
    <source>
        <strain evidence="3">JCM 16373</strain>
    </source>
</reference>
<dbReference type="Gene3D" id="1.10.260.40">
    <property type="entry name" value="lambda repressor-like DNA-binding domains"/>
    <property type="match status" value="1"/>
</dbReference>
<dbReference type="InterPro" id="IPR010982">
    <property type="entry name" value="Lambda_DNA-bd_dom_sf"/>
</dbReference>
<sequence>MLTDHHAGAGLPMDAQEEEITVHQAAEDFAAELARWREVRGLSKRALAQAMGFDPSYVSHMESGRHKPSEDFARLADEALNAGKAIWRRWGEYERARTRNNRTLPSAPEPRPPEQPYATGSALVVEHDAARLQYDGRSYRLTMRRRLRNTGTEPVTRYLIRISVDRYPGDPERSNIHYRQHPLTWDELALTATCRGEAMRWQSKHDRDAFKEVWLLFDNEQGRFPLYPGESVWIEYAYTVSDEKWGNWFQRAVRLPTERLEVQLAFPAVLDPVVWGTETSMTAETSPLRTPPVRSDDAELRTFTWITTTPALHARYRLEWRFRAGPECGGTQQREFR</sequence>
<proteinExistence type="predicted"/>
<dbReference type="SMART" id="SM00530">
    <property type="entry name" value="HTH_XRE"/>
    <property type="match status" value="1"/>
</dbReference>
<dbReference type="InterPro" id="IPR001387">
    <property type="entry name" value="Cro/C1-type_HTH"/>
</dbReference>
<keyword evidence="3" id="KW-1185">Reference proteome</keyword>
<dbReference type="Pfam" id="PF13560">
    <property type="entry name" value="HTH_31"/>
    <property type="match status" value="1"/>
</dbReference>
<dbReference type="CDD" id="cd00093">
    <property type="entry name" value="HTH_XRE"/>
    <property type="match status" value="1"/>
</dbReference>
<accession>A0ABP6CHL5</accession>
<dbReference type="RefSeq" id="WP_344567448.1">
    <property type="nucleotide sequence ID" value="NZ_BAAARJ010000011.1"/>
</dbReference>
<evidence type="ECO:0000259" key="1">
    <source>
        <dbReference type="PROSITE" id="PS50943"/>
    </source>
</evidence>
<dbReference type="Proteomes" id="UP001501447">
    <property type="component" value="Unassembled WGS sequence"/>
</dbReference>
<dbReference type="PROSITE" id="PS50943">
    <property type="entry name" value="HTH_CROC1"/>
    <property type="match status" value="1"/>
</dbReference>
<organism evidence="2 3">
    <name type="scientific">Streptomyces axinellae</name>
    <dbReference type="NCBI Taxonomy" id="552788"/>
    <lineage>
        <taxon>Bacteria</taxon>
        <taxon>Bacillati</taxon>
        <taxon>Actinomycetota</taxon>
        <taxon>Actinomycetes</taxon>
        <taxon>Kitasatosporales</taxon>
        <taxon>Streptomycetaceae</taxon>
        <taxon>Streptomyces</taxon>
    </lineage>
</organism>
<dbReference type="SUPFAM" id="SSF47413">
    <property type="entry name" value="lambda repressor-like DNA-binding domains"/>
    <property type="match status" value="1"/>
</dbReference>
<feature type="domain" description="HTH cro/C1-type" evidence="1">
    <location>
        <begin position="33"/>
        <end position="88"/>
    </location>
</feature>
<dbReference type="EMBL" id="BAAARJ010000011">
    <property type="protein sequence ID" value="GAA2620231.1"/>
    <property type="molecule type" value="Genomic_DNA"/>
</dbReference>
<protein>
    <recommendedName>
        <fullName evidence="1">HTH cro/C1-type domain-containing protein</fullName>
    </recommendedName>
</protein>
<evidence type="ECO:0000313" key="3">
    <source>
        <dbReference type="Proteomes" id="UP001501447"/>
    </source>
</evidence>
<evidence type="ECO:0000313" key="2">
    <source>
        <dbReference type="EMBL" id="GAA2620231.1"/>
    </source>
</evidence>
<comment type="caution">
    <text evidence="2">The sequence shown here is derived from an EMBL/GenBank/DDBJ whole genome shotgun (WGS) entry which is preliminary data.</text>
</comment>
<gene>
    <name evidence="2" type="ORF">GCM10009863_37880</name>
</gene>
<name>A0ABP6CHL5_9ACTN</name>